<dbReference type="Gene3D" id="3.40.225.10">
    <property type="entry name" value="Class II aldolase/adducin N-terminal domain"/>
    <property type="match status" value="1"/>
</dbReference>
<dbReference type="InterPro" id="IPR036409">
    <property type="entry name" value="Aldolase_II/adducin_N_sf"/>
</dbReference>
<reference evidence="2" key="1">
    <citation type="journal article" date="2014" name="Front. Microbiol.">
        <title>High frequency of phylogenetically diverse reductive dehalogenase-homologous genes in deep subseafloor sedimentary metagenomes.</title>
        <authorList>
            <person name="Kawai M."/>
            <person name="Futagami T."/>
            <person name="Toyoda A."/>
            <person name="Takaki Y."/>
            <person name="Nishi S."/>
            <person name="Hori S."/>
            <person name="Arai W."/>
            <person name="Tsubouchi T."/>
            <person name="Morono Y."/>
            <person name="Uchiyama I."/>
            <person name="Ito T."/>
            <person name="Fujiyama A."/>
            <person name="Inagaki F."/>
            <person name="Takami H."/>
        </authorList>
    </citation>
    <scope>NUCLEOTIDE SEQUENCE</scope>
    <source>
        <strain evidence="2">Expedition CK06-06</strain>
    </source>
</reference>
<proteinExistence type="predicted"/>
<sequence length="174" mass="19251">MDKILSQLIRISHTVGKDTSLIQGGGGNTSVKSDDGKYMYIKASGTALKDMNEQNGWRRLQLASVLSIIEDKSINQLDTYGREIEVVNRLLLACDDEVTGSARPSVETHLHAFLDKCVIHLHPVAVLAYACAKNGRAELEKLFRENPPAFLRKQEGGPPLWVSYADPGFMLAKR</sequence>
<organism evidence="2">
    <name type="scientific">marine sediment metagenome</name>
    <dbReference type="NCBI Taxonomy" id="412755"/>
    <lineage>
        <taxon>unclassified sequences</taxon>
        <taxon>metagenomes</taxon>
        <taxon>ecological metagenomes</taxon>
    </lineage>
</organism>
<dbReference type="AlphaFoldDB" id="X0UEC7"/>
<name>X0UEC7_9ZZZZ</name>
<feature type="non-terminal residue" evidence="2">
    <location>
        <position position="174"/>
    </location>
</feature>
<comment type="caution">
    <text evidence="2">The sequence shown here is derived from an EMBL/GenBank/DDBJ whole genome shotgun (WGS) entry which is preliminary data.</text>
</comment>
<feature type="domain" description="Class II aldolase/adducin N-terminal" evidence="1">
    <location>
        <begin position="7"/>
        <end position="135"/>
    </location>
</feature>
<protein>
    <recommendedName>
        <fullName evidence="1">Class II aldolase/adducin N-terminal domain-containing protein</fullName>
    </recommendedName>
</protein>
<dbReference type="SUPFAM" id="SSF53639">
    <property type="entry name" value="AraD/HMP-PK domain-like"/>
    <property type="match status" value="1"/>
</dbReference>
<gene>
    <name evidence="2" type="ORF">S01H1_44022</name>
</gene>
<dbReference type="InterPro" id="IPR001303">
    <property type="entry name" value="Aldolase_II/adducin_N"/>
</dbReference>
<dbReference type="Pfam" id="PF00596">
    <property type="entry name" value="Aldolase_II"/>
    <property type="match status" value="1"/>
</dbReference>
<accession>X0UEC7</accession>
<dbReference type="EMBL" id="BARS01028064">
    <property type="protein sequence ID" value="GAG04109.1"/>
    <property type="molecule type" value="Genomic_DNA"/>
</dbReference>
<evidence type="ECO:0000313" key="2">
    <source>
        <dbReference type="EMBL" id="GAG04109.1"/>
    </source>
</evidence>
<evidence type="ECO:0000259" key="1">
    <source>
        <dbReference type="Pfam" id="PF00596"/>
    </source>
</evidence>